<evidence type="ECO:0000256" key="2">
    <source>
        <dbReference type="ARBA" id="ARBA00022475"/>
    </source>
</evidence>
<keyword evidence="5 9" id="KW-0064">Aspartyl protease</keyword>
<evidence type="ECO:0000256" key="7">
    <source>
        <dbReference type="ARBA" id="ARBA00022989"/>
    </source>
</evidence>
<feature type="active site" evidence="9">
    <location>
        <position position="128"/>
    </location>
</feature>
<gene>
    <name evidence="9 12" type="primary">lspA</name>
    <name evidence="12" type="ORF">H9X81_04880</name>
</gene>
<dbReference type="PANTHER" id="PTHR33695:SF1">
    <property type="entry name" value="LIPOPROTEIN SIGNAL PEPTIDASE"/>
    <property type="match status" value="1"/>
</dbReference>
<reference evidence="12 13" key="1">
    <citation type="journal article" date="2021" name="Sci. Rep.">
        <title>The distribution of antibiotic resistance genes in chicken gut microbiota commensals.</title>
        <authorList>
            <person name="Juricova H."/>
            <person name="Matiasovicova J."/>
            <person name="Kubasova T."/>
            <person name="Cejkova D."/>
            <person name="Rychlik I."/>
        </authorList>
    </citation>
    <scope>NUCLEOTIDE SEQUENCE [LARGE SCALE GENOMIC DNA]</scope>
    <source>
        <strain evidence="12 13">An564</strain>
    </source>
</reference>
<evidence type="ECO:0000256" key="5">
    <source>
        <dbReference type="ARBA" id="ARBA00022750"/>
    </source>
</evidence>
<name>A0ABS2GM06_9FIRM</name>
<comment type="similarity">
    <text evidence="1 9 11">Belongs to the peptidase A8 family.</text>
</comment>
<keyword evidence="7 9" id="KW-1133">Transmembrane helix</keyword>
<dbReference type="HAMAP" id="MF_00161">
    <property type="entry name" value="LspA"/>
    <property type="match status" value="1"/>
</dbReference>
<comment type="function">
    <text evidence="9 10">This protein specifically catalyzes the removal of signal peptides from prolipoproteins.</text>
</comment>
<keyword evidence="8 9" id="KW-0472">Membrane</keyword>
<evidence type="ECO:0000313" key="12">
    <source>
        <dbReference type="EMBL" id="MBM6923026.1"/>
    </source>
</evidence>
<evidence type="ECO:0000256" key="11">
    <source>
        <dbReference type="RuleBase" id="RU004181"/>
    </source>
</evidence>
<keyword evidence="13" id="KW-1185">Reference proteome</keyword>
<evidence type="ECO:0000256" key="1">
    <source>
        <dbReference type="ARBA" id="ARBA00006139"/>
    </source>
</evidence>
<sequence length="162" mass="17991">MAGLKFVVFILVLMDQLFKLWAYNVTAMTDFNIIPGVFRISYVENYGAAFNLFTGSRWLLIGVTGVLLLIIGYLIFGKKITDETLLSGLSMILAGGLSNLIDRILRGYVVDCLDFTQLINFPVFNFADVCVVMGAAMLIYYVLIEEPKKKKKAAAAVEEQGN</sequence>
<dbReference type="InterPro" id="IPR001872">
    <property type="entry name" value="Peptidase_A8"/>
</dbReference>
<comment type="caution">
    <text evidence="12">The sequence shown here is derived from an EMBL/GenBank/DDBJ whole genome shotgun (WGS) entry which is preliminary data.</text>
</comment>
<dbReference type="PROSITE" id="PS00855">
    <property type="entry name" value="SPASE_II"/>
    <property type="match status" value="1"/>
</dbReference>
<dbReference type="GO" id="GO:0004190">
    <property type="term" value="F:aspartic-type endopeptidase activity"/>
    <property type="evidence" value="ECO:0007669"/>
    <property type="project" value="UniProtKB-EC"/>
</dbReference>
<keyword evidence="3 9" id="KW-0645">Protease</keyword>
<feature type="active site" evidence="9">
    <location>
        <position position="111"/>
    </location>
</feature>
<evidence type="ECO:0000256" key="3">
    <source>
        <dbReference type="ARBA" id="ARBA00022670"/>
    </source>
</evidence>
<keyword evidence="6 9" id="KW-0378">Hydrolase</keyword>
<organism evidence="12 13">
    <name type="scientific">Hydrogenoanaerobacterium saccharovorans</name>
    <dbReference type="NCBI Taxonomy" id="474960"/>
    <lineage>
        <taxon>Bacteria</taxon>
        <taxon>Bacillati</taxon>
        <taxon>Bacillota</taxon>
        <taxon>Clostridia</taxon>
        <taxon>Eubacteriales</taxon>
        <taxon>Oscillospiraceae</taxon>
        <taxon>Hydrogenoanaerobacterium</taxon>
    </lineage>
</organism>
<comment type="pathway">
    <text evidence="9">Protein modification; lipoprotein biosynthesis (signal peptide cleavage).</text>
</comment>
<dbReference type="PANTHER" id="PTHR33695">
    <property type="entry name" value="LIPOPROTEIN SIGNAL PEPTIDASE"/>
    <property type="match status" value="1"/>
</dbReference>
<keyword evidence="4 9" id="KW-0812">Transmembrane</keyword>
<comment type="catalytic activity">
    <reaction evidence="9 10">
        <text>Release of signal peptides from bacterial membrane prolipoproteins. Hydrolyzes -Xaa-Yaa-Zaa-|-(S,diacylglyceryl)Cys-, in which Xaa is hydrophobic (preferably Leu), and Yaa (Ala or Ser) and Zaa (Gly or Ala) have small, neutral side chains.</text>
        <dbReference type="EC" id="3.4.23.36"/>
    </reaction>
</comment>
<dbReference type="Pfam" id="PF01252">
    <property type="entry name" value="Peptidase_A8"/>
    <property type="match status" value="1"/>
</dbReference>
<dbReference type="PRINTS" id="PR00781">
    <property type="entry name" value="LIPOSIGPTASE"/>
</dbReference>
<evidence type="ECO:0000256" key="4">
    <source>
        <dbReference type="ARBA" id="ARBA00022692"/>
    </source>
</evidence>
<feature type="transmembrane region" description="Helical" evidence="9">
    <location>
        <begin position="58"/>
        <end position="76"/>
    </location>
</feature>
<dbReference type="Proteomes" id="UP000724149">
    <property type="component" value="Unassembled WGS sequence"/>
</dbReference>
<feature type="transmembrane region" description="Helical" evidence="9">
    <location>
        <begin position="83"/>
        <end position="101"/>
    </location>
</feature>
<dbReference type="NCBIfam" id="TIGR00077">
    <property type="entry name" value="lspA"/>
    <property type="match status" value="1"/>
</dbReference>
<evidence type="ECO:0000256" key="9">
    <source>
        <dbReference type="HAMAP-Rule" id="MF_00161"/>
    </source>
</evidence>
<evidence type="ECO:0000256" key="6">
    <source>
        <dbReference type="ARBA" id="ARBA00022801"/>
    </source>
</evidence>
<comment type="caution">
    <text evidence="9">Lacks conserved residue(s) required for the propagation of feature annotation.</text>
</comment>
<accession>A0ABS2GM06</accession>
<feature type="transmembrane region" description="Helical" evidence="9">
    <location>
        <begin position="121"/>
        <end position="143"/>
    </location>
</feature>
<dbReference type="RefSeq" id="WP_177502421.1">
    <property type="nucleotide sequence ID" value="NZ_JACSNR010000004.1"/>
</dbReference>
<protein>
    <recommendedName>
        <fullName evidence="9">Lipoprotein signal peptidase</fullName>
        <ecNumber evidence="9">3.4.23.36</ecNumber>
    </recommendedName>
    <alternativeName>
        <fullName evidence="9">Prolipoprotein signal peptidase</fullName>
    </alternativeName>
    <alternativeName>
        <fullName evidence="9">Signal peptidase II</fullName>
        <shortName evidence="9">SPase II</shortName>
    </alternativeName>
</protein>
<evidence type="ECO:0000256" key="8">
    <source>
        <dbReference type="ARBA" id="ARBA00023136"/>
    </source>
</evidence>
<keyword evidence="2 9" id="KW-1003">Cell membrane</keyword>
<evidence type="ECO:0000256" key="10">
    <source>
        <dbReference type="RuleBase" id="RU000594"/>
    </source>
</evidence>
<comment type="subcellular location">
    <subcellularLocation>
        <location evidence="9">Cell membrane</location>
        <topology evidence="9">Multi-pass membrane protein</topology>
    </subcellularLocation>
</comment>
<evidence type="ECO:0000313" key="13">
    <source>
        <dbReference type="Proteomes" id="UP000724149"/>
    </source>
</evidence>
<dbReference type="EC" id="3.4.23.36" evidence="9"/>
<proteinExistence type="inferred from homology"/>
<dbReference type="EMBL" id="JACSNR010000004">
    <property type="protein sequence ID" value="MBM6923026.1"/>
    <property type="molecule type" value="Genomic_DNA"/>
</dbReference>